<accession>A0A422MCQ2</accession>
<sequence length="66" mass="7381">MSVYSAVKTIAQARETSIYRIEKDLNFVPGKLNKWDKSMPGADVLQDVANYLGVTSAYILDKAKEK</sequence>
<gene>
    <name evidence="1" type="ORF">FAM18172_00925</name>
</gene>
<protein>
    <recommendedName>
        <fullName evidence="3">XRE family transcriptional regulator</fullName>
    </recommendedName>
</protein>
<organism evidence="1 2">
    <name type="scientific">Lacticaseibacillus paracasei</name>
    <name type="common">Lactobacillus paracasei</name>
    <dbReference type="NCBI Taxonomy" id="1597"/>
    <lineage>
        <taxon>Bacteria</taxon>
        <taxon>Bacillati</taxon>
        <taxon>Bacillota</taxon>
        <taxon>Bacilli</taxon>
        <taxon>Lactobacillales</taxon>
        <taxon>Lactobacillaceae</taxon>
        <taxon>Lacticaseibacillus</taxon>
    </lineage>
</organism>
<name>A0A422MCQ2_LACPA</name>
<dbReference type="EMBL" id="LKFU01000046">
    <property type="protein sequence ID" value="RND87401.1"/>
    <property type="molecule type" value="Genomic_DNA"/>
</dbReference>
<proteinExistence type="predicted"/>
<dbReference type="Proteomes" id="UP000285532">
    <property type="component" value="Unassembled WGS sequence"/>
</dbReference>
<evidence type="ECO:0008006" key="3">
    <source>
        <dbReference type="Google" id="ProtNLM"/>
    </source>
</evidence>
<reference evidence="1 2" key="1">
    <citation type="journal article" date="2018" name="Front. Microbiol.">
        <title>Conversion of Methionine to Cysteine in Lactobacillus paracasei Depends on the Highly Mobile cysK-ctl-cysE Gene Cluster.</title>
        <authorList>
            <person name="Wuthrich D."/>
            <person name="Irmler S."/>
            <person name="Berthoud H."/>
            <person name="Guggenbuhl B."/>
            <person name="Eugster E."/>
            <person name="Bruggmann R."/>
        </authorList>
    </citation>
    <scope>NUCLEOTIDE SEQUENCE [LARGE SCALE GENOMIC DNA]</scope>
    <source>
        <strain evidence="1 2">FAM18172</strain>
    </source>
</reference>
<comment type="caution">
    <text evidence="1">The sequence shown here is derived from an EMBL/GenBank/DDBJ whole genome shotgun (WGS) entry which is preliminary data.</text>
</comment>
<dbReference type="AlphaFoldDB" id="A0A422MCQ2"/>
<dbReference type="RefSeq" id="WP_128518854.1">
    <property type="nucleotide sequence ID" value="NZ_JAQCTJ010000001.1"/>
</dbReference>
<evidence type="ECO:0000313" key="1">
    <source>
        <dbReference type="EMBL" id="RND87401.1"/>
    </source>
</evidence>
<evidence type="ECO:0000313" key="2">
    <source>
        <dbReference type="Proteomes" id="UP000285532"/>
    </source>
</evidence>